<sequence length="284" mass="30432">MSTEEDRRDRPEEASPPDSEQSREDGSKPDRWETGELREQIAASWSALKPPLTYVLVTCSGLLIAFVLFRYRDVLFSPESVRTWIAIFAATGLLTLAGKAIFTFRPVNADPANVRYVIAFNCLTFVIVGNGLLIVACKSWAMPLILANACLLIGGFFGLLFGYPSGVAQTANKPRAATPSSGTPTSSAKPIDASVDTTPHQNQNLLAESASTLGKVLTGFTLAKASQVAEHFSQLCHALAPALSSDEKTNFIMAGVVIAYFLATGFLSGLLLPSYFMAGKFAAQ</sequence>
<proteinExistence type="predicted"/>
<feature type="transmembrane region" description="Helical" evidence="2">
    <location>
        <begin position="52"/>
        <end position="71"/>
    </location>
</feature>
<dbReference type="AlphaFoldDB" id="A0A428MN80"/>
<feature type="compositionally biased region" description="Basic and acidic residues" evidence="1">
    <location>
        <begin position="1"/>
        <end position="13"/>
    </location>
</feature>
<feature type="region of interest" description="Disordered" evidence="1">
    <location>
        <begin position="173"/>
        <end position="194"/>
    </location>
</feature>
<dbReference type="EMBL" id="RSDW01000001">
    <property type="protein sequence ID" value="RSL18364.1"/>
    <property type="molecule type" value="Genomic_DNA"/>
</dbReference>
<feature type="transmembrane region" description="Helical" evidence="2">
    <location>
        <begin position="144"/>
        <end position="163"/>
    </location>
</feature>
<gene>
    <name evidence="3" type="ORF">EDE15_3931</name>
</gene>
<feature type="transmembrane region" description="Helical" evidence="2">
    <location>
        <begin position="116"/>
        <end position="137"/>
    </location>
</feature>
<feature type="transmembrane region" description="Helical" evidence="2">
    <location>
        <begin position="83"/>
        <end position="104"/>
    </location>
</feature>
<feature type="transmembrane region" description="Helical" evidence="2">
    <location>
        <begin position="251"/>
        <end position="272"/>
    </location>
</feature>
<feature type="compositionally biased region" description="Low complexity" evidence="1">
    <location>
        <begin position="174"/>
        <end position="188"/>
    </location>
</feature>
<dbReference type="Proteomes" id="UP000269669">
    <property type="component" value="Unassembled WGS sequence"/>
</dbReference>
<reference evidence="3 4" key="1">
    <citation type="submission" date="2018-12" db="EMBL/GenBank/DDBJ databases">
        <title>Sequencing of bacterial isolates from soil warming experiment in Harvard Forest, Massachusetts, USA.</title>
        <authorList>
            <person name="Deangelis K."/>
        </authorList>
    </citation>
    <scope>NUCLEOTIDE SEQUENCE [LARGE SCALE GENOMIC DNA]</scope>
    <source>
        <strain evidence="3 4">EB153</strain>
    </source>
</reference>
<evidence type="ECO:0000256" key="1">
    <source>
        <dbReference type="SAM" id="MobiDB-lite"/>
    </source>
</evidence>
<protein>
    <submittedName>
        <fullName evidence="3">Uncharacterized protein</fullName>
    </submittedName>
</protein>
<organism evidence="3 4">
    <name type="scientific">Edaphobacter aggregans</name>
    <dbReference type="NCBI Taxonomy" id="570835"/>
    <lineage>
        <taxon>Bacteria</taxon>
        <taxon>Pseudomonadati</taxon>
        <taxon>Acidobacteriota</taxon>
        <taxon>Terriglobia</taxon>
        <taxon>Terriglobales</taxon>
        <taxon>Acidobacteriaceae</taxon>
        <taxon>Edaphobacter</taxon>
    </lineage>
</organism>
<evidence type="ECO:0000313" key="3">
    <source>
        <dbReference type="EMBL" id="RSL18364.1"/>
    </source>
</evidence>
<keyword evidence="2" id="KW-0472">Membrane</keyword>
<feature type="compositionally biased region" description="Basic and acidic residues" evidence="1">
    <location>
        <begin position="20"/>
        <end position="32"/>
    </location>
</feature>
<keyword evidence="2" id="KW-1133">Transmembrane helix</keyword>
<name>A0A428MN80_9BACT</name>
<comment type="caution">
    <text evidence="3">The sequence shown here is derived from an EMBL/GenBank/DDBJ whole genome shotgun (WGS) entry which is preliminary data.</text>
</comment>
<evidence type="ECO:0000256" key="2">
    <source>
        <dbReference type="SAM" id="Phobius"/>
    </source>
</evidence>
<feature type="region of interest" description="Disordered" evidence="1">
    <location>
        <begin position="1"/>
        <end position="32"/>
    </location>
</feature>
<dbReference type="RefSeq" id="WP_125486736.1">
    <property type="nucleotide sequence ID" value="NZ_RSDW01000001.1"/>
</dbReference>
<accession>A0A428MN80</accession>
<dbReference type="OrthoDB" id="9909691at2"/>
<keyword evidence="4" id="KW-1185">Reference proteome</keyword>
<evidence type="ECO:0000313" key="4">
    <source>
        <dbReference type="Proteomes" id="UP000269669"/>
    </source>
</evidence>
<keyword evidence="2" id="KW-0812">Transmembrane</keyword>